<evidence type="ECO:0000313" key="1">
    <source>
        <dbReference type="EMBL" id="MCG2431744.1"/>
    </source>
</evidence>
<protein>
    <recommendedName>
        <fullName evidence="3">Lipoprotein</fullName>
    </recommendedName>
</protein>
<reference evidence="1" key="1">
    <citation type="submission" date="2021-09" db="EMBL/GenBank/DDBJ databases">
        <title>Genome of Aequorivita sp. strain F64183.</title>
        <authorList>
            <person name="Wang Y."/>
        </authorList>
    </citation>
    <scope>NUCLEOTIDE SEQUENCE</scope>
    <source>
        <strain evidence="1">F64183</strain>
    </source>
</reference>
<dbReference type="EMBL" id="JAIRBB010000011">
    <property type="protein sequence ID" value="MCG2431744.1"/>
    <property type="molecule type" value="Genomic_DNA"/>
</dbReference>
<dbReference type="RefSeq" id="WP_237608828.1">
    <property type="nucleotide sequence ID" value="NZ_JAIRBB010000011.1"/>
</dbReference>
<comment type="caution">
    <text evidence="1">The sequence shown here is derived from an EMBL/GenBank/DDBJ whole genome shotgun (WGS) entry which is preliminary data.</text>
</comment>
<keyword evidence="2" id="KW-1185">Reference proteome</keyword>
<dbReference type="PROSITE" id="PS51257">
    <property type="entry name" value="PROKAR_LIPOPROTEIN"/>
    <property type="match status" value="1"/>
</dbReference>
<dbReference type="AlphaFoldDB" id="A0A9X1U4E9"/>
<dbReference type="Proteomes" id="UP001139462">
    <property type="component" value="Unassembled WGS sequence"/>
</dbReference>
<sequence length="179" mass="19732">MCKIKPLFIVLGIIGLVLISCKDNSNSENDADNKVSSKVESKDDSSIEIQLEDGKNIILNSPNQSGNLFAPSSLAVNMDKDGIVVMLKLSKYKTPLENKVYDDPLDAQITLTSISHSGPLGKESYRSFNENENGEEGKVRINLISHSENHAEGTFEGTLYSQNKKEAIIKGKFKTKKKK</sequence>
<proteinExistence type="predicted"/>
<name>A0A9X1U4E9_9FLAO</name>
<organism evidence="1 2">
    <name type="scientific">Aequorivita xiaoshiensis</name>
    <dbReference type="NCBI Taxonomy" id="2874476"/>
    <lineage>
        <taxon>Bacteria</taxon>
        <taxon>Pseudomonadati</taxon>
        <taxon>Bacteroidota</taxon>
        <taxon>Flavobacteriia</taxon>
        <taxon>Flavobacteriales</taxon>
        <taxon>Flavobacteriaceae</taxon>
        <taxon>Aequorivita</taxon>
    </lineage>
</organism>
<evidence type="ECO:0000313" key="2">
    <source>
        <dbReference type="Proteomes" id="UP001139462"/>
    </source>
</evidence>
<gene>
    <name evidence="1" type="ORF">K8344_11485</name>
</gene>
<evidence type="ECO:0008006" key="3">
    <source>
        <dbReference type="Google" id="ProtNLM"/>
    </source>
</evidence>
<accession>A0A9X1U4E9</accession>